<dbReference type="PANTHER" id="PTHR33622">
    <property type="entry name" value="OS03G0724500 PROTEIN"/>
    <property type="match status" value="1"/>
</dbReference>
<keyword evidence="3" id="KW-1185">Reference proteome</keyword>
<sequence>MEKSGGGKVAAAAATAAVAVAAVATEEEIVAAPEEKTVACFKKPAGEEEAEATYVERIKNYYNQFKETPAEKHWTCIKGKFRAAGEYVSQKSSSVFGKKKVEPVVKEDAAPGDESPAAVESQLKMESSKTQPQGSASSAPKNQAMTSCRKKKSDDATFMEDLKDHIDEFIHASMDEHKTCFKNTIQKMFGMSKIVAERSAEAKEAEVESALPLQTSVSR</sequence>
<feature type="compositionally biased region" description="Polar residues" evidence="1">
    <location>
        <begin position="124"/>
        <end position="146"/>
    </location>
</feature>
<dbReference type="STRING" id="77586.A0A0D9VYF3"/>
<reference evidence="3" key="2">
    <citation type="submission" date="2013-12" db="EMBL/GenBank/DDBJ databases">
        <authorList>
            <person name="Yu Y."/>
            <person name="Lee S."/>
            <person name="de Baynast K."/>
            <person name="Wissotski M."/>
            <person name="Liu L."/>
            <person name="Talag J."/>
            <person name="Goicoechea J."/>
            <person name="Angelova A."/>
            <person name="Jetty R."/>
            <person name="Kudrna D."/>
            <person name="Golser W."/>
            <person name="Rivera L."/>
            <person name="Zhang J."/>
            <person name="Wing R."/>
        </authorList>
    </citation>
    <scope>NUCLEOTIDE SEQUENCE</scope>
</reference>
<proteinExistence type="predicted"/>
<name>A0A0D9VYF3_9ORYZ</name>
<feature type="region of interest" description="Disordered" evidence="1">
    <location>
        <begin position="106"/>
        <end position="154"/>
    </location>
</feature>
<dbReference type="EnsemblPlants" id="LPERR03G27120.1">
    <property type="protein sequence ID" value="LPERR03G27120.1"/>
    <property type="gene ID" value="LPERR03G27120"/>
</dbReference>
<evidence type="ECO:0000256" key="1">
    <source>
        <dbReference type="SAM" id="MobiDB-lite"/>
    </source>
</evidence>
<accession>A0A0D9VYF3</accession>
<dbReference type="PANTHER" id="PTHR33622:SF10">
    <property type="entry name" value="MARKER FOR OXIDATIVE STRESS RESPONSE PROTEIN"/>
    <property type="match status" value="1"/>
</dbReference>
<evidence type="ECO:0000313" key="2">
    <source>
        <dbReference type="EnsemblPlants" id="LPERR03G27120.1"/>
    </source>
</evidence>
<reference evidence="2 3" key="1">
    <citation type="submission" date="2012-08" db="EMBL/GenBank/DDBJ databases">
        <title>Oryza genome evolution.</title>
        <authorList>
            <person name="Wing R.A."/>
        </authorList>
    </citation>
    <scope>NUCLEOTIDE SEQUENCE</scope>
</reference>
<dbReference type="AlphaFoldDB" id="A0A0D9VYF3"/>
<dbReference type="Gramene" id="LPERR03G27120.1">
    <property type="protein sequence ID" value="LPERR03G27120.1"/>
    <property type="gene ID" value="LPERR03G27120"/>
</dbReference>
<evidence type="ECO:0000313" key="3">
    <source>
        <dbReference type="Proteomes" id="UP000032180"/>
    </source>
</evidence>
<dbReference type="HOGENOM" id="CLU_1263174_0_0_1"/>
<protein>
    <submittedName>
        <fullName evidence="2">Uncharacterized protein</fullName>
    </submittedName>
</protein>
<organism evidence="2 3">
    <name type="scientific">Leersia perrieri</name>
    <dbReference type="NCBI Taxonomy" id="77586"/>
    <lineage>
        <taxon>Eukaryota</taxon>
        <taxon>Viridiplantae</taxon>
        <taxon>Streptophyta</taxon>
        <taxon>Embryophyta</taxon>
        <taxon>Tracheophyta</taxon>
        <taxon>Spermatophyta</taxon>
        <taxon>Magnoliopsida</taxon>
        <taxon>Liliopsida</taxon>
        <taxon>Poales</taxon>
        <taxon>Poaceae</taxon>
        <taxon>BOP clade</taxon>
        <taxon>Oryzoideae</taxon>
        <taxon>Oryzeae</taxon>
        <taxon>Oryzinae</taxon>
        <taxon>Leersia</taxon>
    </lineage>
</organism>
<dbReference type="Proteomes" id="UP000032180">
    <property type="component" value="Chromosome 3"/>
</dbReference>
<reference evidence="2" key="3">
    <citation type="submission" date="2015-04" db="UniProtKB">
        <authorList>
            <consortium name="EnsemblPlants"/>
        </authorList>
    </citation>
    <scope>IDENTIFICATION</scope>
</reference>
<dbReference type="eggNOG" id="ENOG502S4N9">
    <property type="taxonomic scope" value="Eukaryota"/>
</dbReference>